<dbReference type="Proteomes" id="UP000747542">
    <property type="component" value="Unassembled WGS sequence"/>
</dbReference>
<dbReference type="PANTHER" id="PTHR43876:SF7">
    <property type="entry name" value="UBIQUINONE BIOSYNTHESIS MONOOXYGENASE COQ6, MITOCHONDRIAL"/>
    <property type="match status" value="1"/>
</dbReference>
<dbReference type="PANTHER" id="PTHR43876">
    <property type="entry name" value="UBIQUINONE BIOSYNTHESIS MONOOXYGENASE COQ6, MITOCHONDRIAL"/>
    <property type="match status" value="1"/>
</dbReference>
<feature type="non-terminal residue" evidence="1">
    <location>
        <position position="325"/>
    </location>
</feature>
<keyword evidence="1" id="KW-0830">Ubiquinone</keyword>
<dbReference type="InterPro" id="IPR036188">
    <property type="entry name" value="FAD/NAD-bd_sf"/>
</dbReference>
<dbReference type="AlphaFoldDB" id="A0A8J5JY43"/>
<reference evidence="1" key="1">
    <citation type="journal article" date="2021" name="Sci. Adv.">
        <title>The American lobster genome reveals insights on longevity, neural, and immune adaptations.</title>
        <authorList>
            <person name="Polinski J.M."/>
            <person name="Zimin A.V."/>
            <person name="Clark K.F."/>
            <person name="Kohn A.B."/>
            <person name="Sadowski N."/>
            <person name="Timp W."/>
            <person name="Ptitsyn A."/>
            <person name="Khanna P."/>
            <person name="Romanova D.Y."/>
            <person name="Williams P."/>
            <person name="Greenwood S.J."/>
            <person name="Moroz L.L."/>
            <person name="Walt D.R."/>
            <person name="Bodnar A.G."/>
        </authorList>
    </citation>
    <scope>NUCLEOTIDE SEQUENCE</scope>
    <source>
        <strain evidence="1">GMGI-L3</strain>
    </source>
</reference>
<protein>
    <submittedName>
        <fullName evidence="1">Ubiquinone biosynthesis monooxygenase COQ6-like 1</fullName>
    </submittedName>
</protein>
<keyword evidence="2" id="KW-1185">Reference proteome</keyword>
<feature type="non-terminal residue" evidence="1">
    <location>
        <position position="1"/>
    </location>
</feature>
<name>A0A8J5JY43_HOMAM</name>
<dbReference type="EMBL" id="JAHLQT010026447">
    <property type="protein sequence ID" value="KAG7163495.1"/>
    <property type="molecule type" value="Genomic_DNA"/>
</dbReference>
<keyword evidence="1" id="KW-0560">Oxidoreductase</keyword>
<dbReference type="GO" id="GO:0005739">
    <property type="term" value="C:mitochondrion"/>
    <property type="evidence" value="ECO:0007669"/>
    <property type="project" value="TreeGrafter"/>
</dbReference>
<keyword evidence="1" id="KW-0503">Monooxygenase</keyword>
<dbReference type="InterPro" id="IPR051205">
    <property type="entry name" value="UbiH/COQ6_monooxygenase"/>
</dbReference>
<gene>
    <name evidence="1" type="primary">Coq6-L1</name>
    <name evidence="1" type="ORF">Hamer_G002679</name>
</gene>
<comment type="caution">
    <text evidence="1">The sequence shown here is derived from an EMBL/GenBank/DDBJ whole genome shotgun (WGS) entry which is preliminary data.</text>
</comment>
<dbReference type="Gene3D" id="3.50.50.60">
    <property type="entry name" value="FAD/NAD(P)-binding domain"/>
    <property type="match status" value="1"/>
</dbReference>
<evidence type="ECO:0000313" key="1">
    <source>
        <dbReference type="EMBL" id="KAG7163495.1"/>
    </source>
</evidence>
<dbReference type="GO" id="GO:0004497">
    <property type="term" value="F:monooxygenase activity"/>
    <property type="evidence" value="ECO:0007669"/>
    <property type="project" value="UniProtKB-KW"/>
</dbReference>
<organism evidence="1 2">
    <name type="scientific">Homarus americanus</name>
    <name type="common">American lobster</name>
    <dbReference type="NCBI Taxonomy" id="6706"/>
    <lineage>
        <taxon>Eukaryota</taxon>
        <taxon>Metazoa</taxon>
        <taxon>Ecdysozoa</taxon>
        <taxon>Arthropoda</taxon>
        <taxon>Crustacea</taxon>
        <taxon>Multicrustacea</taxon>
        <taxon>Malacostraca</taxon>
        <taxon>Eumalacostraca</taxon>
        <taxon>Eucarida</taxon>
        <taxon>Decapoda</taxon>
        <taxon>Pleocyemata</taxon>
        <taxon>Astacidea</taxon>
        <taxon>Nephropoidea</taxon>
        <taxon>Nephropidae</taxon>
        <taxon>Homarus</taxon>
    </lineage>
</organism>
<accession>A0A8J5JY43</accession>
<proteinExistence type="predicted"/>
<sequence>WYSSTHTGGTAVQYTQVVQQGVVQYTQQLVQHTGGTAVSTIHTGGTAVREYNTHRWYSSKSVQRIHTGGTAVRVITIHTGGTAVRGSTIHTGGTAVRGSTIHTGWYSSRGPKQVLDSAGEFNNRVCDLSGHTQNLFRKLGAWGHIEGIRAQPVRRMQLWESCSEAMMTFDEQDQEDVVAHIVENDVILHAIKQQVPDQVEVEYNTKVEGYELPLDPSSRVTISLHDGRKLSADLLIGVDGAKSLVRPDHGHSKPGLGVRPDGHCGDAVVIRGSRQHCSLAKALSHGPCRSSAAIGWPQFPRLVDHEGTRPKIFTAFGRGVYRCPQ</sequence>
<evidence type="ECO:0000313" key="2">
    <source>
        <dbReference type="Proteomes" id="UP000747542"/>
    </source>
</evidence>
<dbReference type="SUPFAM" id="SSF51905">
    <property type="entry name" value="FAD/NAD(P)-binding domain"/>
    <property type="match status" value="1"/>
</dbReference>